<dbReference type="Pfam" id="PF00041">
    <property type="entry name" value="fn3"/>
    <property type="match status" value="1"/>
</dbReference>
<comment type="similarity">
    <text evidence="1">Belongs to the TRAFAC class TrmE-Era-EngA-EngB-Septin-like GTPase superfamily. Septin GTPase family.</text>
</comment>
<dbReference type="PANTHER" id="PTHR31594">
    <property type="entry name" value="AIG1-TYPE G DOMAIN-CONTAINING PROTEIN"/>
    <property type="match status" value="1"/>
</dbReference>
<dbReference type="InterPro" id="IPR027417">
    <property type="entry name" value="P-loop_NTPase"/>
</dbReference>
<dbReference type="EMBL" id="VSRR010012817">
    <property type="protein sequence ID" value="MPC55012.1"/>
    <property type="molecule type" value="Genomic_DNA"/>
</dbReference>
<keyword evidence="1" id="KW-0547">Nucleotide-binding</keyword>
<keyword evidence="1" id="KW-0342">GTP-binding</keyword>
<dbReference type="PROSITE" id="PS50853">
    <property type="entry name" value="FN3"/>
    <property type="match status" value="2"/>
</dbReference>
<protein>
    <submittedName>
        <fullName evidence="3">Stonustoxin subunit alpha</fullName>
    </submittedName>
</protein>
<dbReference type="AlphaFoldDB" id="A0A5B7G7W4"/>
<dbReference type="Pfam" id="PF24674">
    <property type="entry name" value="MACPF_SNTX"/>
    <property type="match status" value="1"/>
</dbReference>
<evidence type="ECO:0000259" key="2">
    <source>
        <dbReference type="PROSITE" id="PS50853"/>
    </source>
</evidence>
<dbReference type="InterPro" id="IPR030379">
    <property type="entry name" value="G_SEPTIN_dom"/>
</dbReference>
<reference evidence="3 4" key="1">
    <citation type="submission" date="2019-05" db="EMBL/GenBank/DDBJ databases">
        <title>Another draft genome of Portunus trituberculatus and its Hox gene families provides insights of decapod evolution.</title>
        <authorList>
            <person name="Jeong J.-H."/>
            <person name="Song I."/>
            <person name="Kim S."/>
            <person name="Choi T."/>
            <person name="Kim D."/>
            <person name="Ryu S."/>
            <person name="Kim W."/>
        </authorList>
    </citation>
    <scope>NUCLEOTIDE SEQUENCE [LARGE SCALE GENOMIC DNA]</scope>
    <source>
        <tissue evidence="3">Muscle</tissue>
    </source>
</reference>
<dbReference type="PANTHER" id="PTHR31594:SF11">
    <property type="entry name" value="NEOVERRUCOTOXIN SUBUNIT ALPHA-LIKE ISOFORM X1-RELATED"/>
    <property type="match status" value="1"/>
</dbReference>
<gene>
    <name evidence="3" type="primary">STXA</name>
    <name evidence="3" type="ORF">E2C01_048943</name>
</gene>
<dbReference type="SMART" id="SM00060">
    <property type="entry name" value="FN3"/>
    <property type="match status" value="2"/>
</dbReference>
<dbReference type="InterPro" id="IPR013783">
    <property type="entry name" value="Ig-like_fold"/>
</dbReference>
<dbReference type="Gene3D" id="3.40.50.300">
    <property type="entry name" value="P-loop containing nucleotide triphosphate hydrolases"/>
    <property type="match status" value="1"/>
</dbReference>
<dbReference type="InterPro" id="IPR036116">
    <property type="entry name" value="FN3_sf"/>
</dbReference>
<dbReference type="SUPFAM" id="SSF52540">
    <property type="entry name" value="P-loop containing nucleoside triphosphate hydrolases"/>
    <property type="match status" value="2"/>
</dbReference>
<accession>A0A5B7G7W4</accession>
<dbReference type="Pfam" id="PF21109">
    <property type="entry name" value="Stonustoxin_helical"/>
    <property type="match status" value="1"/>
</dbReference>
<feature type="domain" description="Fibronectin type-III" evidence="2">
    <location>
        <begin position="522"/>
        <end position="617"/>
    </location>
</feature>
<evidence type="ECO:0000313" key="4">
    <source>
        <dbReference type="Proteomes" id="UP000324222"/>
    </source>
</evidence>
<keyword evidence="4" id="KW-1185">Reference proteome</keyword>
<dbReference type="Pfam" id="PF00735">
    <property type="entry name" value="Septin"/>
    <property type="match status" value="1"/>
</dbReference>
<evidence type="ECO:0000313" key="3">
    <source>
        <dbReference type="EMBL" id="MPC55012.1"/>
    </source>
</evidence>
<comment type="caution">
    <text evidence="3">The sequence shown here is derived from an EMBL/GenBank/DDBJ whole genome shotgun (WGS) entry which is preliminary data.</text>
</comment>
<dbReference type="SUPFAM" id="SSF49265">
    <property type="entry name" value="Fibronectin type III"/>
    <property type="match status" value="1"/>
</dbReference>
<name>A0A5B7G7W4_PORTR</name>
<feature type="domain" description="Fibronectin type-III" evidence="2">
    <location>
        <begin position="619"/>
        <end position="717"/>
    </location>
</feature>
<dbReference type="Proteomes" id="UP000324222">
    <property type="component" value="Unassembled WGS sequence"/>
</dbReference>
<evidence type="ECO:0000256" key="1">
    <source>
        <dbReference type="RuleBase" id="RU004560"/>
    </source>
</evidence>
<dbReference type="InterPro" id="IPR003961">
    <property type="entry name" value="FN3_dom"/>
</dbReference>
<proteinExistence type="inferred from homology"/>
<dbReference type="OrthoDB" id="2386367at2759"/>
<organism evidence="3 4">
    <name type="scientific">Portunus trituberculatus</name>
    <name type="common">Swimming crab</name>
    <name type="synonym">Neptunus trituberculatus</name>
    <dbReference type="NCBI Taxonomy" id="210409"/>
    <lineage>
        <taxon>Eukaryota</taxon>
        <taxon>Metazoa</taxon>
        <taxon>Ecdysozoa</taxon>
        <taxon>Arthropoda</taxon>
        <taxon>Crustacea</taxon>
        <taxon>Multicrustacea</taxon>
        <taxon>Malacostraca</taxon>
        <taxon>Eumalacostraca</taxon>
        <taxon>Eucarida</taxon>
        <taxon>Decapoda</taxon>
        <taxon>Pleocyemata</taxon>
        <taxon>Brachyura</taxon>
        <taxon>Eubrachyura</taxon>
        <taxon>Portunoidea</taxon>
        <taxon>Portunidae</taxon>
        <taxon>Portuninae</taxon>
        <taxon>Portunus</taxon>
    </lineage>
</organism>
<dbReference type="InterPro" id="IPR056072">
    <property type="entry name" value="SNTX_MACPF/CDC-like_dom"/>
</dbReference>
<dbReference type="GO" id="GO:0005525">
    <property type="term" value="F:GTP binding"/>
    <property type="evidence" value="ECO:0007669"/>
    <property type="project" value="UniProtKB-KW"/>
</dbReference>
<dbReference type="InterPro" id="IPR048997">
    <property type="entry name" value="Stonustoxin-like_helical"/>
</dbReference>
<dbReference type="Gene3D" id="2.60.40.10">
    <property type="entry name" value="Immunoglobulins"/>
    <property type="match status" value="2"/>
</dbReference>
<dbReference type="CDD" id="cd00063">
    <property type="entry name" value="FN3"/>
    <property type="match status" value="2"/>
</dbReference>
<dbReference type="InterPro" id="IPR052090">
    <property type="entry name" value="Cytolytic_pore-forming_toxin"/>
</dbReference>
<sequence>MGDTGNDMVLSIAALGRPFRLGMLYDSRTETLVPGITLWDEATLQNRTEQQQQTSEFHVRCSDSLEEKASALDVAASLKLSILGGLLEAEGAAKYLDNRKTSDHQERVTLQYKCTTRVETMTMDQLGQGKIEHPEVFDHGSATHVVTSIVYGAQAFFVFDRTLSASETENKIQGNVHAVFKKIPMFKMDGKGKLDMTEDEQKKIENFHCTFIGDFLLDENPSTFMDAVRLYQTLPKLLGANGKMAGPLKVKLYPLSKIDRKASRLVRDISISLVKAVEVFFEDLHGLSVKCKDILNSDKIKRFLAFQQQMRDFLNLVEKYRGIIQKEVGDVLPQIRGGGKEERCLLELFNKIRQSPMSVLALRSWLEAKDTQITVFNEYVQAMSDIKFVTEPELMASVMRFDNTYSLCLTISMPSNDSQLERMNQYCDGGHFSNTNGRLHHTDSVPMTGITGVLETTAQQTNSTPIMVVASGFRDFFNANKTRKGISFLITQEFTECNTFHARVRFYKHGRQISDDYKLPSAPEKVKVLIGDTKHDSVTVSWSPLEHGASTITSYVVSCCKDSVQHATLRVTDLNKNQATITGLAANREYEVRVCGECEAGDGPFGDDTVMVKTKPASPPQMLQAMKESPKRAFLTWQPPACVGEGCSVLQYIIKQETDPGHWEEIRCISSSNLSCKVETTKTHPSFKVAACCGSAGVTCDSEASTIDLTKENTSESLKQYVCANSTLIPGDIRIYKPKLKKIYSDPKNNLEKYEFGKCKFDVPEKVIMLVGATGSGKTTLINGMINFIFGVQWKDTFRFKMITEPNAHRQSKSQTTKITSYTLHYMNGFKIPYTLTIVDTPGFGDTSGIERDRQITETVRKFFQTPGTNGISHIDAICLVVNSSLARLTGPQKYIFDQILSVFARDIASNIFLLLTFADGNDPQALSAITEDKIPHQAHFKFNNSALYTFQNEERKGEDHDSDDEGFTEMFWKMGVKSFVKFLNQLKTVKSKSLTLTQEVLNERSSLQTYIEGIQVDIKNGLSTLDRLKRELSILEDHKADIARNKDFEYEVNEEVQVQIPTPVGHYVTNCLHCNRTCHADCAYADDRDKRKCVAMNWSGNCKICPHECYWDLHRNMKYRYETQQRKVKKTYSELHEKYEKATEGKLSAEKLVEEINGEFDALQIKVVWMADCVRKSIERLKEIALRPSPMSTVEYVDILIESEKSEARQGWQARVNQLYRVRDEAEQMQKIANDGFDPFGQYIENLPVRKVSAFSRMYNKGVNYIMKKYNAYLSGKS</sequence>